<keyword evidence="5 8" id="KW-0067">ATP-binding</keyword>
<evidence type="ECO:0000256" key="6">
    <source>
        <dbReference type="ARBA" id="ARBA00022967"/>
    </source>
</evidence>
<dbReference type="Pfam" id="PF00005">
    <property type="entry name" value="ABC_tran"/>
    <property type="match status" value="1"/>
</dbReference>
<evidence type="ECO:0000313" key="12">
    <source>
        <dbReference type="Proteomes" id="UP000321822"/>
    </source>
</evidence>
<keyword evidence="7 8" id="KW-0472">Membrane</keyword>
<comment type="caution">
    <text evidence="11">The sequence shown here is derived from an EMBL/GenBank/DDBJ whole genome shotgun (WGS) entry which is preliminary data.</text>
</comment>
<proteinExistence type="inferred from homology"/>
<accession>A0A5C6QG30</accession>
<dbReference type="InterPro" id="IPR017911">
    <property type="entry name" value="MacB-like_ATP-bd"/>
</dbReference>
<dbReference type="InterPro" id="IPR003439">
    <property type="entry name" value="ABC_transporter-like_ATP-bd"/>
</dbReference>
<feature type="domain" description="ABC transporter" evidence="10">
    <location>
        <begin position="5"/>
        <end position="244"/>
    </location>
</feature>
<dbReference type="FunFam" id="3.40.50.300:FF:000230">
    <property type="entry name" value="Lipoprotein-releasing system ATP-binding protein LolD"/>
    <property type="match status" value="1"/>
</dbReference>
<comment type="subcellular location">
    <subcellularLocation>
        <location evidence="8">Cell inner membrane</location>
        <topology evidence="8">Peripheral membrane protein</topology>
    </subcellularLocation>
</comment>
<dbReference type="EC" id="7.6.2.-" evidence="8"/>
<keyword evidence="12" id="KW-1185">Reference proteome</keyword>
<comment type="function">
    <text evidence="8">Part of the ABC transporter complex LolCDE involved in the translocation of mature outer membrane-directed lipoproteins, from the inner membrane to the periplasmic chaperone, LolA. Responsible for the formation of the LolA-lipoprotein complex in an ATP-dependent manner.</text>
</comment>
<name>A0A5C6QG30_9GAMM</name>
<dbReference type="GO" id="GO:0044874">
    <property type="term" value="P:lipoprotein localization to outer membrane"/>
    <property type="evidence" value="ECO:0007669"/>
    <property type="project" value="TreeGrafter"/>
</dbReference>
<evidence type="ECO:0000256" key="4">
    <source>
        <dbReference type="ARBA" id="ARBA00022741"/>
    </source>
</evidence>
<evidence type="ECO:0000259" key="10">
    <source>
        <dbReference type="PROSITE" id="PS50893"/>
    </source>
</evidence>
<dbReference type="Proteomes" id="UP000321822">
    <property type="component" value="Unassembled WGS sequence"/>
</dbReference>
<dbReference type="PROSITE" id="PS50893">
    <property type="entry name" value="ABC_TRANSPORTER_2"/>
    <property type="match status" value="1"/>
</dbReference>
<dbReference type="GO" id="GO:0005886">
    <property type="term" value="C:plasma membrane"/>
    <property type="evidence" value="ECO:0007669"/>
    <property type="project" value="UniProtKB-SubCell"/>
</dbReference>
<evidence type="ECO:0000256" key="1">
    <source>
        <dbReference type="ARBA" id="ARBA00022448"/>
    </source>
</evidence>
<keyword evidence="3 8" id="KW-0997">Cell inner membrane</keyword>
<dbReference type="GO" id="GO:0089705">
    <property type="term" value="P:protein localization to outer membrane"/>
    <property type="evidence" value="ECO:0007669"/>
    <property type="project" value="TreeGrafter"/>
</dbReference>
<dbReference type="PROSITE" id="PS00211">
    <property type="entry name" value="ABC_TRANSPORTER_1"/>
    <property type="match status" value="1"/>
</dbReference>
<dbReference type="Gene3D" id="3.40.50.300">
    <property type="entry name" value="P-loop containing nucleotide triphosphate hydrolases"/>
    <property type="match status" value="1"/>
</dbReference>
<dbReference type="InterPro" id="IPR011924">
    <property type="entry name" value="LolD_lipo_ATP-bd"/>
</dbReference>
<dbReference type="EMBL" id="VOLT01000005">
    <property type="protein sequence ID" value="TWX67986.1"/>
    <property type="molecule type" value="Genomic_DNA"/>
</dbReference>
<dbReference type="InterPro" id="IPR015854">
    <property type="entry name" value="ABC_transpr_LolD-like"/>
</dbReference>
<dbReference type="InterPro" id="IPR027417">
    <property type="entry name" value="P-loop_NTPase"/>
</dbReference>
<keyword evidence="6 8" id="KW-1278">Translocase</keyword>
<dbReference type="AlphaFoldDB" id="A0A5C6QG30"/>
<evidence type="ECO:0000256" key="3">
    <source>
        <dbReference type="ARBA" id="ARBA00022519"/>
    </source>
</evidence>
<dbReference type="GO" id="GO:0005524">
    <property type="term" value="F:ATP binding"/>
    <property type="evidence" value="ECO:0007669"/>
    <property type="project" value="UniProtKB-UniRule"/>
</dbReference>
<feature type="compositionally biased region" description="Low complexity" evidence="9">
    <location>
        <begin position="234"/>
        <end position="246"/>
    </location>
</feature>
<dbReference type="SUPFAM" id="SSF52540">
    <property type="entry name" value="P-loop containing nucleoside triphosphate hydrolases"/>
    <property type="match status" value="1"/>
</dbReference>
<dbReference type="OrthoDB" id="9801477at2"/>
<comment type="subunit">
    <text evidence="8">The complex is composed of two ATP-binding proteins (LolD) and two transmembrane proteins (LolC and LolE).</text>
</comment>
<keyword evidence="11" id="KW-0449">Lipoprotein</keyword>
<dbReference type="InterPro" id="IPR003593">
    <property type="entry name" value="AAA+_ATPase"/>
</dbReference>
<evidence type="ECO:0000313" key="11">
    <source>
        <dbReference type="EMBL" id="TWX67986.1"/>
    </source>
</evidence>
<dbReference type="SMART" id="SM00382">
    <property type="entry name" value="AAA"/>
    <property type="match status" value="1"/>
</dbReference>
<dbReference type="NCBIfam" id="TIGR02211">
    <property type="entry name" value="LolD_lipo_ex"/>
    <property type="match status" value="1"/>
</dbReference>
<dbReference type="GO" id="GO:0016887">
    <property type="term" value="F:ATP hydrolysis activity"/>
    <property type="evidence" value="ECO:0007669"/>
    <property type="project" value="InterPro"/>
</dbReference>
<dbReference type="PANTHER" id="PTHR24220:SF689">
    <property type="entry name" value="LIPOPROTEIN-RELEASING SYSTEM ATP-BINDING PROTEIN LOLD"/>
    <property type="match status" value="1"/>
</dbReference>
<dbReference type="InterPro" id="IPR017871">
    <property type="entry name" value="ABC_transporter-like_CS"/>
</dbReference>
<evidence type="ECO:0000256" key="2">
    <source>
        <dbReference type="ARBA" id="ARBA00022475"/>
    </source>
</evidence>
<keyword evidence="2 8" id="KW-1003">Cell membrane</keyword>
<dbReference type="PANTHER" id="PTHR24220">
    <property type="entry name" value="IMPORT ATP-BINDING PROTEIN"/>
    <property type="match status" value="1"/>
</dbReference>
<feature type="compositionally biased region" description="Basic and acidic residues" evidence="9">
    <location>
        <begin position="247"/>
        <end position="258"/>
    </location>
</feature>
<evidence type="ECO:0000256" key="5">
    <source>
        <dbReference type="ARBA" id="ARBA00022840"/>
    </source>
</evidence>
<sequence length="258" mass="28462">MSKVLQCCQLSKSYVQGDIETKVLNNLELSVDKGVLLAVVGSSGCGKSTFLHLAGALDSPSSGKVLINDIDIHQLSDKERAKFRNEHIGFIYQFHHLMMEFNAQENVAMPLMIRGEKPKKALLAAKEMLDQVGLSHRIDYRPSQLSGGERQRVAIARALVTKPSLVLADEPTGNLDSDTAEQIYQLIRSLNKTAKTSFVIVTHDLVLANRMDRQVKLVQGQLRPLSDKSDQALSPTSITTKSASSIKDNKSQLSERHV</sequence>
<keyword evidence="4 8" id="KW-0547">Nucleotide-binding</keyword>
<keyword evidence="1 8" id="KW-0813">Transport</keyword>
<evidence type="ECO:0000256" key="8">
    <source>
        <dbReference type="RuleBase" id="RU367068"/>
    </source>
</evidence>
<dbReference type="GO" id="GO:0022857">
    <property type="term" value="F:transmembrane transporter activity"/>
    <property type="evidence" value="ECO:0007669"/>
    <property type="project" value="TreeGrafter"/>
</dbReference>
<comment type="similarity">
    <text evidence="8">Belongs to the ABC transporter superfamily. Lipoprotein translocase (TC 3.A.1.125) family.</text>
</comment>
<feature type="region of interest" description="Disordered" evidence="9">
    <location>
        <begin position="226"/>
        <end position="258"/>
    </location>
</feature>
<reference evidence="11 12" key="1">
    <citation type="submission" date="2019-07" db="EMBL/GenBank/DDBJ databases">
        <title>Genomes of sea-ice associated Colwellia species.</title>
        <authorList>
            <person name="Bowman J.P."/>
        </authorList>
    </citation>
    <scope>NUCLEOTIDE SEQUENCE [LARGE SCALE GENOMIC DNA]</scope>
    <source>
        <strain evidence="11 12">ACAM 459</strain>
    </source>
</reference>
<dbReference type="RefSeq" id="WP_146788096.1">
    <property type="nucleotide sequence ID" value="NZ_VOLT01000005.1"/>
</dbReference>
<evidence type="ECO:0000256" key="7">
    <source>
        <dbReference type="ARBA" id="ARBA00023136"/>
    </source>
</evidence>
<gene>
    <name evidence="8 11" type="primary">lolD</name>
    <name evidence="11" type="ORF">ESZ36_11950</name>
</gene>
<organism evidence="11 12">
    <name type="scientific">Colwellia demingiae</name>
    <dbReference type="NCBI Taxonomy" id="89401"/>
    <lineage>
        <taxon>Bacteria</taxon>
        <taxon>Pseudomonadati</taxon>
        <taxon>Pseudomonadota</taxon>
        <taxon>Gammaproteobacteria</taxon>
        <taxon>Alteromonadales</taxon>
        <taxon>Colwelliaceae</taxon>
        <taxon>Colwellia</taxon>
    </lineage>
</organism>
<protein>
    <recommendedName>
        <fullName evidence="8">Lipoprotein-releasing system ATP-binding protein LolD</fullName>
        <ecNumber evidence="8">7.6.2.-</ecNumber>
    </recommendedName>
</protein>
<dbReference type="CDD" id="cd03255">
    <property type="entry name" value="ABC_MJ0796_LolCDE_FtsE"/>
    <property type="match status" value="1"/>
</dbReference>
<evidence type="ECO:0000256" key="9">
    <source>
        <dbReference type="SAM" id="MobiDB-lite"/>
    </source>
</evidence>